<feature type="region of interest" description="Disordered" evidence="1">
    <location>
        <begin position="36"/>
        <end position="62"/>
    </location>
</feature>
<dbReference type="EMBL" id="OR540300">
    <property type="protein sequence ID" value="WOL23288.1"/>
    <property type="molecule type" value="Genomic_DNA"/>
</dbReference>
<accession>A0AAU0K7D1</accession>
<name>A0AAU0K7D1_9ALPH</name>
<feature type="compositionally biased region" description="Basic residues" evidence="1">
    <location>
        <begin position="50"/>
        <end position="62"/>
    </location>
</feature>
<sequence length="62" mass="6970">MGNTGDVVTLEAEDFEDFDLNDVRMALSETTSLTYSAPRRVTGDSSSGKRSPRPKRKFREML</sequence>
<reference evidence="2" key="1">
    <citation type="submission" date="2024-06" db="EMBL/GenBank/DDBJ databases">
        <title>Multidecadal high mortality disease events in Australian domestic geese associated with an alphaherpesvirus, designated Anatid alphaherpesvirus 2.</title>
        <authorList>
            <person name="Kelly-Bosma M."/>
            <person name="Neave M.J."/>
        </authorList>
    </citation>
    <scope>NUCLEOTIDE SEQUENCE</scope>
    <source>
        <strain evidence="2">ACDP 22-00165</strain>
    </source>
</reference>
<protein>
    <submittedName>
        <fullName evidence="2">Uncharacterized protein</fullName>
    </submittedName>
</protein>
<organism evidence="2">
    <name type="scientific">Anatid alphaherpesvirus 2</name>
    <dbReference type="NCBI Taxonomy" id="3080522"/>
    <lineage>
        <taxon>Viruses</taxon>
        <taxon>Duplodnaviria</taxon>
        <taxon>Heunggongvirae</taxon>
        <taxon>Peploviricota</taxon>
        <taxon>Herviviricetes</taxon>
        <taxon>Herpesvirales</taxon>
        <taxon>Orthoherpesviridae</taxon>
        <taxon>Alphaherpesvirinae</taxon>
    </lineage>
</organism>
<evidence type="ECO:0000313" key="2">
    <source>
        <dbReference type="EMBL" id="WOL23288.1"/>
    </source>
</evidence>
<proteinExistence type="predicted"/>
<evidence type="ECO:0000256" key="1">
    <source>
        <dbReference type="SAM" id="MobiDB-lite"/>
    </source>
</evidence>